<name>A0ABP9S6Q3_9MICC</name>
<dbReference type="InterPro" id="IPR056510">
    <property type="entry name" value="WapI"/>
</dbReference>
<dbReference type="RefSeq" id="WP_345448510.1">
    <property type="nucleotide sequence ID" value="NZ_BAABKK010000009.1"/>
</dbReference>
<reference evidence="2" key="1">
    <citation type="journal article" date="2019" name="Int. J. Syst. Evol. Microbiol.">
        <title>The Global Catalogue of Microorganisms (GCM) 10K type strain sequencing project: providing services to taxonomists for standard genome sequencing and annotation.</title>
        <authorList>
            <consortium name="The Broad Institute Genomics Platform"/>
            <consortium name="The Broad Institute Genome Sequencing Center for Infectious Disease"/>
            <person name="Wu L."/>
            <person name="Ma J."/>
        </authorList>
    </citation>
    <scope>NUCLEOTIDE SEQUENCE [LARGE SCALE GENOMIC DNA]</scope>
    <source>
        <strain evidence="2">JCM 18514</strain>
    </source>
</reference>
<sequence length="160" mass="17892">MKLVSADGSSLELTVDAYQFPVTENAPFGKDWDSNWLYVRGSVSLPDGRTHQFRDPCLTTWEARHLLEWLTAVRRGEITGSPDNEPSLDFTEPGISFGLERIAIDAVVLRVYLSYEAEPSFVLTGAHGHLQNYVCLTMTLAELGTATAEWEAEIRAYPVR</sequence>
<evidence type="ECO:0000313" key="1">
    <source>
        <dbReference type="EMBL" id="GAA5192136.1"/>
    </source>
</evidence>
<evidence type="ECO:0008006" key="3">
    <source>
        <dbReference type="Google" id="ProtNLM"/>
    </source>
</evidence>
<keyword evidence="2" id="KW-1185">Reference proteome</keyword>
<proteinExistence type="predicted"/>
<comment type="caution">
    <text evidence="1">The sequence shown here is derived from an EMBL/GenBank/DDBJ whole genome shotgun (WGS) entry which is preliminary data.</text>
</comment>
<dbReference type="Proteomes" id="UP001500200">
    <property type="component" value="Unassembled WGS sequence"/>
</dbReference>
<accession>A0ABP9S6Q3</accession>
<protein>
    <recommendedName>
        <fullName evidence="3">Lipoprotein</fullName>
    </recommendedName>
</protein>
<dbReference type="Pfam" id="PF24716">
    <property type="entry name" value="WapI"/>
    <property type="match status" value="1"/>
</dbReference>
<evidence type="ECO:0000313" key="2">
    <source>
        <dbReference type="Proteomes" id="UP001500200"/>
    </source>
</evidence>
<dbReference type="EMBL" id="BAABKK010000009">
    <property type="protein sequence ID" value="GAA5192136.1"/>
    <property type="molecule type" value="Genomic_DNA"/>
</dbReference>
<organism evidence="1 2">
    <name type="scientific">Arthrobacter gyeryongensis</name>
    <dbReference type="NCBI Taxonomy" id="1650592"/>
    <lineage>
        <taxon>Bacteria</taxon>
        <taxon>Bacillati</taxon>
        <taxon>Actinomycetota</taxon>
        <taxon>Actinomycetes</taxon>
        <taxon>Micrococcales</taxon>
        <taxon>Micrococcaceae</taxon>
        <taxon>Arthrobacter</taxon>
    </lineage>
</organism>
<gene>
    <name evidence="1" type="ORF">GCM10023346_13500</name>
</gene>